<dbReference type="PANTHER" id="PTHR35810:SF1">
    <property type="entry name" value="CYTOPLASMIC PROTEIN"/>
    <property type="match status" value="1"/>
</dbReference>
<dbReference type="PROSITE" id="PS51459">
    <property type="entry name" value="FIDO"/>
    <property type="match status" value="1"/>
</dbReference>
<accession>A0A7K0KIA1</accession>
<dbReference type="AlphaFoldDB" id="A0A7K0KIA1"/>
<dbReference type="SUPFAM" id="SSF140931">
    <property type="entry name" value="Fic-like"/>
    <property type="match status" value="1"/>
</dbReference>
<dbReference type="InterPro" id="IPR011204">
    <property type="entry name" value="Virulence_RhuM-like"/>
</dbReference>
<proteinExistence type="predicted"/>
<dbReference type="Gene3D" id="1.20.120.1870">
    <property type="entry name" value="Fic/DOC protein, Fido domain"/>
    <property type="match status" value="1"/>
</dbReference>
<dbReference type="InterPro" id="IPR036597">
    <property type="entry name" value="Fido-like_dom_sf"/>
</dbReference>
<dbReference type="PANTHER" id="PTHR35810">
    <property type="entry name" value="CYTOPLASMIC PROTEIN-RELATED"/>
    <property type="match status" value="1"/>
</dbReference>
<dbReference type="RefSeq" id="WP_154535248.1">
    <property type="nucleotide sequence ID" value="NZ_VUNG01000046.1"/>
</dbReference>
<comment type="caution">
    <text evidence="2">The sequence shown here is derived from an EMBL/GenBank/DDBJ whole genome shotgun (WGS) entry which is preliminary data.</text>
</comment>
<keyword evidence="3" id="KW-1185">Reference proteome</keyword>
<protein>
    <submittedName>
        <fullName evidence="2">Cytochrome C biogenesis protein CycH</fullName>
    </submittedName>
</protein>
<gene>
    <name evidence="2" type="ORF">FYJ73_13485</name>
</gene>
<name>A0A7K0KIA1_9BACT</name>
<reference evidence="2 3" key="1">
    <citation type="submission" date="2019-08" db="EMBL/GenBank/DDBJ databases">
        <title>In-depth cultivation of the pig gut microbiome towards novel bacterial diversity and tailored functional studies.</title>
        <authorList>
            <person name="Wylensek D."/>
            <person name="Hitch T.C.A."/>
            <person name="Clavel T."/>
        </authorList>
    </citation>
    <scope>NUCLEOTIDE SEQUENCE [LARGE SCALE GENOMIC DNA]</scope>
    <source>
        <strain evidence="2 3">LKV-178-WT-2A</strain>
    </source>
</reference>
<evidence type="ECO:0000313" key="2">
    <source>
        <dbReference type="EMBL" id="MST85661.1"/>
    </source>
</evidence>
<dbReference type="EMBL" id="VUNG01000046">
    <property type="protein sequence ID" value="MST85661.1"/>
    <property type="molecule type" value="Genomic_DNA"/>
</dbReference>
<dbReference type="InterPro" id="IPR053737">
    <property type="entry name" value="Type_II_TA_Toxin"/>
</dbReference>
<evidence type="ECO:0000313" key="3">
    <source>
        <dbReference type="Proteomes" id="UP000438914"/>
    </source>
</evidence>
<dbReference type="Pfam" id="PF13310">
    <property type="entry name" value="Virulence_RhuM"/>
    <property type="match status" value="1"/>
</dbReference>
<organism evidence="2 3">
    <name type="scientific">Hallella mizrahii</name>
    <dbReference type="NCBI Taxonomy" id="2606637"/>
    <lineage>
        <taxon>Bacteria</taxon>
        <taxon>Pseudomonadati</taxon>
        <taxon>Bacteroidota</taxon>
        <taxon>Bacteroidia</taxon>
        <taxon>Bacteroidales</taxon>
        <taxon>Prevotellaceae</taxon>
        <taxon>Hallella</taxon>
    </lineage>
</organism>
<sequence length="333" mass="38294">MKQIDLNNEIVIYQSEDGKTQLDVKLEGETVWLNRQQLAELFGRDVKTIGKHINNALKEELNDGIPTVAKFATVQKEGTRKVNREIEYYNLDMIISVGYRVKSHRGIEFRRWANSVLKQYLIKGYTVNERIRKQQISELRQLVQVLGRTLQQQPLPTTDESNALFKVVVDYTYALDTLDDYDYQRLSISKITSKETFHATYENAMKEINVLKEKFGYSPLFGNEKDDSFKSSIGQIYQTFGGVDLYPSVEEKAAMLLYLVTKNHSFSDGNKRIAATLFLWFMNNNGILYREDGTKRIADSTLVALTLMIAESRTQEKDVMVKVVVNLINKNNG</sequence>
<feature type="domain" description="Fido" evidence="1">
    <location>
        <begin position="189"/>
        <end position="330"/>
    </location>
</feature>
<dbReference type="Proteomes" id="UP000438914">
    <property type="component" value="Unassembled WGS sequence"/>
</dbReference>
<evidence type="ECO:0000259" key="1">
    <source>
        <dbReference type="PROSITE" id="PS51459"/>
    </source>
</evidence>
<dbReference type="InterPro" id="IPR003812">
    <property type="entry name" value="Fido"/>
</dbReference>
<dbReference type="Pfam" id="PF02661">
    <property type="entry name" value="Fic"/>
    <property type="match status" value="1"/>
</dbReference>